<comment type="caution">
    <text evidence="13">The sequence shown here is derived from an EMBL/GenBank/DDBJ whole genome shotgun (WGS) entry which is preliminary data.</text>
</comment>
<organism evidence="13 14">
    <name type="scientific">Pelomonas margarita</name>
    <dbReference type="NCBI Taxonomy" id="3299031"/>
    <lineage>
        <taxon>Bacteria</taxon>
        <taxon>Pseudomonadati</taxon>
        <taxon>Pseudomonadota</taxon>
        <taxon>Betaproteobacteria</taxon>
        <taxon>Burkholderiales</taxon>
        <taxon>Sphaerotilaceae</taxon>
        <taxon>Roseateles</taxon>
    </lineage>
</organism>
<comment type="subcellular location">
    <subcellularLocation>
        <location evidence="1">Cell inner membrane</location>
        <topology evidence="1">Single-pass membrane protein</topology>
    </subcellularLocation>
</comment>
<evidence type="ECO:0000256" key="3">
    <source>
        <dbReference type="ARBA" id="ARBA00022475"/>
    </source>
</evidence>
<evidence type="ECO:0000256" key="10">
    <source>
        <dbReference type="ARBA" id="ARBA00030775"/>
    </source>
</evidence>
<evidence type="ECO:0000256" key="5">
    <source>
        <dbReference type="ARBA" id="ARBA00022519"/>
    </source>
</evidence>
<keyword evidence="4" id="KW-0488">Methylation</keyword>
<dbReference type="Gene3D" id="3.30.700.10">
    <property type="entry name" value="Glycoprotein, Type 4 Pilin"/>
    <property type="match status" value="1"/>
</dbReference>
<evidence type="ECO:0000256" key="2">
    <source>
        <dbReference type="ARBA" id="ARBA00021549"/>
    </source>
</evidence>
<dbReference type="RefSeq" id="WP_394397517.1">
    <property type="nucleotide sequence ID" value="NZ_JBIGHW010000005.1"/>
</dbReference>
<proteinExistence type="inferred from homology"/>
<dbReference type="NCBIfam" id="TIGR02532">
    <property type="entry name" value="IV_pilin_GFxxxE"/>
    <property type="match status" value="1"/>
</dbReference>
<evidence type="ECO:0000256" key="1">
    <source>
        <dbReference type="ARBA" id="ARBA00004377"/>
    </source>
</evidence>
<evidence type="ECO:0000313" key="13">
    <source>
        <dbReference type="EMBL" id="MFG6441183.1"/>
    </source>
</evidence>
<sequence length="185" mass="19626">MNRTPFPFVRRTGNAGFTLVELCVGLSIVGTLAGQALPALLKLHQERALRATAEALGGDLRLARAEAARLSDAVYFRVSGKGAQACYVIYTGNRNDCDCAGGQAVCTAPGSAVIKAEWLPTQHPMQLRSNAETLQFQHRQGLVTQTGSIEVSLAGGASIRQVVAITGRVRHCYSGVKLAGMQRCA</sequence>
<gene>
    <name evidence="13" type="ORF">ACG0Z3_10885</name>
</gene>
<reference evidence="13 14" key="1">
    <citation type="submission" date="2024-08" db="EMBL/GenBank/DDBJ databases">
        <authorList>
            <person name="Lu H."/>
        </authorList>
    </citation>
    <scope>NUCLEOTIDE SEQUENCE [LARGE SCALE GENOMIC DNA]</scope>
    <source>
        <strain evidence="13 14">LKC17W</strain>
    </source>
</reference>
<keyword evidence="3" id="KW-1003">Cell membrane</keyword>
<dbReference type="InterPro" id="IPR045584">
    <property type="entry name" value="Pilin-like"/>
</dbReference>
<accession>A0ABW7FIL4</accession>
<comment type="similarity">
    <text evidence="9">Belongs to the GSP H family.</text>
</comment>
<name>A0ABW7FIL4_9BURK</name>
<evidence type="ECO:0000256" key="4">
    <source>
        <dbReference type="ARBA" id="ARBA00022481"/>
    </source>
</evidence>
<evidence type="ECO:0000256" key="7">
    <source>
        <dbReference type="ARBA" id="ARBA00022989"/>
    </source>
</evidence>
<protein>
    <recommendedName>
        <fullName evidence="2">Type II secretion system protein H</fullName>
    </recommendedName>
    <alternativeName>
        <fullName evidence="10">General secretion pathway protein H</fullName>
    </alternativeName>
</protein>
<dbReference type="EMBL" id="JBIGHW010000005">
    <property type="protein sequence ID" value="MFG6441183.1"/>
    <property type="molecule type" value="Genomic_DNA"/>
</dbReference>
<evidence type="ECO:0000256" key="9">
    <source>
        <dbReference type="ARBA" id="ARBA00025772"/>
    </source>
</evidence>
<dbReference type="Pfam" id="PF12019">
    <property type="entry name" value="GspH"/>
    <property type="match status" value="1"/>
</dbReference>
<keyword evidence="6 11" id="KW-0812">Transmembrane</keyword>
<dbReference type="Proteomes" id="UP001606301">
    <property type="component" value="Unassembled WGS sequence"/>
</dbReference>
<keyword evidence="5" id="KW-0997">Cell inner membrane</keyword>
<keyword evidence="7 11" id="KW-1133">Transmembrane helix</keyword>
<dbReference type="InterPro" id="IPR022346">
    <property type="entry name" value="T2SS_GspH"/>
</dbReference>
<dbReference type="InterPro" id="IPR012902">
    <property type="entry name" value="N_methyl_site"/>
</dbReference>
<keyword evidence="14" id="KW-1185">Reference proteome</keyword>
<dbReference type="SUPFAM" id="SSF54523">
    <property type="entry name" value="Pili subunits"/>
    <property type="match status" value="1"/>
</dbReference>
<feature type="transmembrane region" description="Helical" evidence="11">
    <location>
        <begin position="15"/>
        <end position="41"/>
    </location>
</feature>
<evidence type="ECO:0000256" key="8">
    <source>
        <dbReference type="ARBA" id="ARBA00023136"/>
    </source>
</evidence>
<feature type="domain" description="General secretion pathway GspH" evidence="12">
    <location>
        <begin position="52"/>
        <end position="163"/>
    </location>
</feature>
<evidence type="ECO:0000256" key="6">
    <source>
        <dbReference type="ARBA" id="ARBA00022692"/>
    </source>
</evidence>
<evidence type="ECO:0000313" key="14">
    <source>
        <dbReference type="Proteomes" id="UP001606301"/>
    </source>
</evidence>
<keyword evidence="8 11" id="KW-0472">Membrane</keyword>
<evidence type="ECO:0000256" key="11">
    <source>
        <dbReference type="SAM" id="Phobius"/>
    </source>
</evidence>
<evidence type="ECO:0000259" key="12">
    <source>
        <dbReference type="Pfam" id="PF12019"/>
    </source>
</evidence>